<evidence type="ECO:0000313" key="3">
    <source>
        <dbReference type="EMBL" id="GFH07298.1"/>
    </source>
</evidence>
<comment type="caution">
    <text evidence="3">The sequence shown here is derived from an EMBL/GenBank/DDBJ whole genome shotgun (WGS) entry which is preliminary data.</text>
</comment>
<comment type="subcellular location">
    <subcellularLocation>
        <location evidence="1">Cytoplasm</location>
        <location evidence="1">Cytoskeleton</location>
        <location evidence="1">Cilium axoneme</location>
    </subcellularLocation>
</comment>
<organism evidence="3 4">
    <name type="scientific">Haematococcus lacustris</name>
    <name type="common">Green alga</name>
    <name type="synonym">Haematococcus pluvialis</name>
    <dbReference type="NCBI Taxonomy" id="44745"/>
    <lineage>
        <taxon>Eukaryota</taxon>
        <taxon>Viridiplantae</taxon>
        <taxon>Chlorophyta</taxon>
        <taxon>core chlorophytes</taxon>
        <taxon>Chlorophyceae</taxon>
        <taxon>CS clade</taxon>
        <taxon>Chlamydomonadales</taxon>
        <taxon>Haematococcaceae</taxon>
        <taxon>Haematococcus</taxon>
    </lineage>
</organism>
<dbReference type="Proteomes" id="UP000485058">
    <property type="component" value="Unassembled WGS sequence"/>
</dbReference>
<dbReference type="GO" id="GO:0005930">
    <property type="term" value="C:axoneme"/>
    <property type="evidence" value="ECO:0007669"/>
    <property type="project" value="UniProtKB-SubCell"/>
</dbReference>
<feature type="region of interest" description="Disordered" evidence="2">
    <location>
        <begin position="1"/>
        <end position="21"/>
    </location>
</feature>
<reference evidence="3 4" key="1">
    <citation type="submission" date="2020-02" db="EMBL/GenBank/DDBJ databases">
        <title>Draft genome sequence of Haematococcus lacustris strain NIES-144.</title>
        <authorList>
            <person name="Morimoto D."/>
            <person name="Nakagawa S."/>
            <person name="Yoshida T."/>
            <person name="Sawayama S."/>
        </authorList>
    </citation>
    <scope>NUCLEOTIDE SEQUENCE [LARGE SCALE GENOMIC DNA]</scope>
    <source>
        <strain evidence="3 4">NIES-144</strain>
    </source>
</reference>
<dbReference type="InterPro" id="IPR032675">
    <property type="entry name" value="LRR_dom_sf"/>
</dbReference>
<dbReference type="AlphaFoldDB" id="A0A699YHA2"/>
<evidence type="ECO:0000256" key="2">
    <source>
        <dbReference type="SAM" id="MobiDB-lite"/>
    </source>
</evidence>
<proteinExistence type="predicted"/>
<evidence type="ECO:0000313" key="4">
    <source>
        <dbReference type="Proteomes" id="UP000485058"/>
    </source>
</evidence>
<protein>
    <submittedName>
        <fullName evidence="3">RING-type domain-containing protein</fullName>
    </submittedName>
</protein>
<evidence type="ECO:0000256" key="1">
    <source>
        <dbReference type="ARBA" id="ARBA00004430"/>
    </source>
</evidence>
<dbReference type="SUPFAM" id="SSF52058">
    <property type="entry name" value="L domain-like"/>
    <property type="match status" value="1"/>
</dbReference>
<dbReference type="EMBL" id="BLLF01000086">
    <property type="protein sequence ID" value="GFH07298.1"/>
    <property type="molecule type" value="Genomic_DNA"/>
</dbReference>
<name>A0A699YHA2_HAELA</name>
<dbReference type="Gene3D" id="3.80.10.10">
    <property type="entry name" value="Ribonuclease Inhibitor"/>
    <property type="match status" value="1"/>
</dbReference>
<gene>
    <name evidence="3" type="ORF">HaLaN_02080</name>
</gene>
<accession>A0A699YHA2</accession>
<sequence length="112" mass="12447">MLATSSPVGGHPAEGDELDPDGAQLMSKRLVQRMCRAQGLPISPECCTQLYLNGCRFRALHGLEEYVSVRVLHLENNCLTECNALVHMTGLRALYLQQNALRMLTWSPGLEH</sequence>
<keyword evidence="4" id="KW-1185">Reference proteome</keyword>